<gene>
    <name evidence="2" type="ORF">B0T16DRAFT_100723</name>
</gene>
<keyword evidence="1" id="KW-1133">Transmembrane helix</keyword>
<dbReference type="Proteomes" id="UP001174936">
    <property type="component" value="Unassembled WGS sequence"/>
</dbReference>
<feature type="transmembrane region" description="Helical" evidence="1">
    <location>
        <begin position="20"/>
        <end position="40"/>
    </location>
</feature>
<keyword evidence="3" id="KW-1185">Reference proteome</keyword>
<evidence type="ECO:0000313" key="3">
    <source>
        <dbReference type="Proteomes" id="UP001174936"/>
    </source>
</evidence>
<dbReference type="EMBL" id="JAULSV010000002">
    <property type="protein sequence ID" value="KAK0652324.1"/>
    <property type="molecule type" value="Genomic_DNA"/>
</dbReference>
<keyword evidence="1" id="KW-0472">Membrane</keyword>
<reference evidence="2" key="1">
    <citation type="submission" date="2023-06" db="EMBL/GenBank/DDBJ databases">
        <title>Genome-scale phylogeny and comparative genomics of the fungal order Sordariales.</title>
        <authorList>
            <consortium name="Lawrence Berkeley National Laboratory"/>
            <person name="Hensen N."/>
            <person name="Bonometti L."/>
            <person name="Westerberg I."/>
            <person name="Brannstrom I.O."/>
            <person name="Guillou S."/>
            <person name="Cros-Aarteil S."/>
            <person name="Calhoun S."/>
            <person name="Haridas S."/>
            <person name="Kuo A."/>
            <person name="Mondo S."/>
            <person name="Pangilinan J."/>
            <person name="Riley R."/>
            <person name="Labutti K."/>
            <person name="Andreopoulos B."/>
            <person name="Lipzen A."/>
            <person name="Chen C."/>
            <person name="Yanf M."/>
            <person name="Daum C."/>
            <person name="Ng V."/>
            <person name="Clum A."/>
            <person name="Steindorff A."/>
            <person name="Ohm R."/>
            <person name="Martin F."/>
            <person name="Silar P."/>
            <person name="Natvig D."/>
            <person name="Lalanne C."/>
            <person name="Gautier V."/>
            <person name="Ament-Velasquez S.L."/>
            <person name="Kruys A."/>
            <person name="Hutchinson M.I."/>
            <person name="Powell A.J."/>
            <person name="Barry K."/>
            <person name="Miller A.N."/>
            <person name="Grigoriev I.V."/>
            <person name="Debuchy R."/>
            <person name="Gladieux P."/>
            <person name="Thoren M.H."/>
            <person name="Johannesson H."/>
        </authorList>
    </citation>
    <scope>NUCLEOTIDE SEQUENCE</scope>
    <source>
        <strain evidence="2">SMH2532-1</strain>
    </source>
</reference>
<dbReference type="AlphaFoldDB" id="A0AA40CX29"/>
<accession>A0AA40CX29</accession>
<organism evidence="2 3">
    <name type="scientific">Cercophora newfieldiana</name>
    <dbReference type="NCBI Taxonomy" id="92897"/>
    <lineage>
        <taxon>Eukaryota</taxon>
        <taxon>Fungi</taxon>
        <taxon>Dikarya</taxon>
        <taxon>Ascomycota</taxon>
        <taxon>Pezizomycotina</taxon>
        <taxon>Sordariomycetes</taxon>
        <taxon>Sordariomycetidae</taxon>
        <taxon>Sordariales</taxon>
        <taxon>Lasiosphaeriaceae</taxon>
        <taxon>Cercophora</taxon>
    </lineage>
</organism>
<protein>
    <submittedName>
        <fullName evidence="2">Uncharacterized protein</fullName>
    </submittedName>
</protein>
<name>A0AA40CX29_9PEZI</name>
<evidence type="ECO:0000313" key="2">
    <source>
        <dbReference type="EMBL" id="KAK0652324.1"/>
    </source>
</evidence>
<evidence type="ECO:0000256" key="1">
    <source>
        <dbReference type="SAM" id="Phobius"/>
    </source>
</evidence>
<comment type="caution">
    <text evidence="2">The sequence shown here is derived from an EMBL/GenBank/DDBJ whole genome shotgun (WGS) entry which is preliminary data.</text>
</comment>
<sequence>MSETNYTWHSFQGAFQPWTLVPIILFVAILCGNCLLALCITRNGKPRRATDDFDERWAFEQYGHKGRHKKKGARMQVNTGADLGPYSRDVNGLQSPIGLQFPVDVESRGGPVDDGFEMAELRGSSERGRVVRRSV</sequence>
<proteinExistence type="predicted"/>
<keyword evidence="1" id="KW-0812">Transmembrane</keyword>